<accession>A0A5J5BJD1</accession>
<organism evidence="2 3">
    <name type="scientific">Nyssa sinensis</name>
    <dbReference type="NCBI Taxonomy" id="561372"/>
    <lineage>
        <taxon>Eukaryota</taxon>
        <taxon>Viridiplantae</taxon>
        <taxon>Streptophyta</taxon>
        <taxon>Embryophyta</taxon>
        <taxon>Tracheophyta</taxon>
        <taxon>Spermatophyta</taxon>
        <taxon>Magnoliopsida</taxon>
        <taxon>eudicotyledons</taxon>
        <taxon>Gunneridae</taxon>
        <taxon>Pentapetalae</taxon>
        <taxon>asterids</taxon>
        <taxon>Cornales</taxon>
        <taxon>Nyssaceae</taxon>
        <taxon>Nyssa</taxon>
    </lineage>
</organism>
<feature type="transmembrane region" description="Helical" evidence="1">
    <location>
        <begin position="15"/>
        <end position="38"/>
    </location>
</feature>
<evidence type="ECO:0000256" key="1">
    <source>
        <dbReference type="SAM" id="Phobius"/>
    </source>
</evidence>
<proteinExistence type="predicted"/>
<protein>
    <submittedName>
        <fullName evidence="2">Uncharacterized protein</fullName>
    </submittedName>
</protein>
<reference evidence="2 3" key="1">
    <citation type="submission" date="2019-09" db="EMBL/GenBank/DDBJ databases">
        <title>A chromosome-level genome assembly of the Chinese tupelo Nyssa sinensis.</title>
        <authorList>
            <person name="Yang X."/>
            <person name="Kang M."/>
            <person name="Yang Y."/>
            <person name="Xiong H."/>
            <person name="Wang M."/>
            <person name="Zhang Z."/>
            <person name="Wang Z."/>
            <person name="Wu H."/>
            <person name="Ma T."/>
            <person name="Liu J."/>
            <person name="Xi Z."/>
        </authorList>
    </citation>
    <scope>NUCLEOTIDE SEQUENCE [LARGE SCALE GENOMIC DNA]</scope>
    <source>
        <strain evidence="2">J267</strain>
        <tissue evidence="2">Leaf</tissue>
    </source>
</reference>
<evidence type="ECO:0000313" key="2">
    <source>
        <dbReference type="EMBL" id="KAA8542834.1"/>
    </source>
</evidence>
<dbReference type="PANTHER" id="PTHR45084:SF1">
    <property type="entry name" value="ERAD-ASSOCIATED E3 UBIQUITIN-PROTEIN LIGASE COMPONENT HRD3A-RELATED"/>
    <property type="match status" value="1"/>
</dbReference>
<dbReference type="SUPFAM" id="SSF81901">
    <property type="entry name" value="HCP-like"/>
    <property type="match status" value="1"/>
</dbReference>
<keyword evidence="1" id="KW-0472">Membrane</keyword>
<dbReference type="GO" id="GO:0036503">
    <property type="term" value="P:ERAD pathway"/>
    <property type="evidence" value="ECO:0007669"/>
    <property type="project" value="InterPro"/>
</dbReference>
<dbReference type="EMBL" id="CM018035">
    <property type="protein sequence ID" value="KAA8542834.1"/>
    <property type="molecule type" value="Genomic_DNA"/>
</dbReference>
<dbReference type="InterPro" id="IPR011990">
    <property type="entry name" value="TPR-like_helical_dom_sf"/>
</dbReference>
<dbReference type="Gene3D" id="1.25.40.10">
    <property type="entry name" value="Tetratricopeptide repeat domain"/>
    <property type="match status" value="1"/>
</dbReference>
<dbReference type="InterPro" id="IPR044623">
    <property type="entry name" value="HRD3"/>
</dbReference>
<dbReference type="Proteomes" id="UP000325577">
    <property type="component" value="Linkage Group LG12"/>
</dbReference>
<name>A0A5J5BJD1_9ASTE</name>
<keyword evidence="1" id="KW-1133">Transmembrane helix</keyword>
<gene>
    <name evidence="2" type="ORF">F0562_023986</name>
</gene>
<sequence length="98" mass="10756">MFTAVSSGDSRMMEAAFEIAAAAAAGYTHAQSALGFLYNMGMMKERKRAKAFIYDYFAANGGNMESKMALAYTYSRQDVYDKAAKLYAELAEIAVNSF</sequence>
<keyword evidence="3" id="KW-1185">Reference proteome</keyword>
<dbReference type="AlphaFoldDB" id="A0A5J5BJD1"/>
<dbReference type="PANTHER" id="PTHR45084">
    <property type="entry name" value="ERAD-ASSOCIATED E3 UBIQUITIN-PROTEIN LIGASE COMPONENT HRD3A-RELATED"/>
    <property type="match status" value="1"/>
</dbReference>
<dbReference type="OrthoDB" id="1740356at2759"/>
<evidence type="ECO:0000313" key="3">
    <source>
        <dbReference type="Proteomes" id="UP000325577"/>
    </source>
</evidence>
<keyword evidence="1" id="KW-0812">Transmembrane</keyword>